<feature type="domain" description="Lactate/malate dehydrogenase N-terminal" evidence="10">
    <location>
        <begin position="8"/>
        <end position="146"/>
    </location>
</feature>
<dbReference type="RefSeq" id="WP_042678814.1">
    <property type="nucleotide sequence ID" value="NZ_CABKTM010000008.1"/>
</dbReference>
<proteinExistence type="inferred from homology"/>
<reference evidence="12" key="1">
    <citation type="submission" date="2022-07" db="EMBL/GenBank/DDBJ databases">
        <title>Enhanced cultured diversity of the mouse gut microbiota enables custom-made synthetic communities.</title>
        <authorList>
            <person name="Afrizal A."/>
        </authorList>
    </citation>
    <scope>NUCLEOTIDE SEQUENCE</scope>
    <source>
        <strain evidence="12">DSM 29482</strain>
    </source>
</reference>
<organism evidence="12 13">
    <name type="scientific">Anaerosalibacter massiliensis</name>
    <dbReference type="NCBI Taxonomy" id="1347392"/>
    <lineage>
        <taxon>Bacteria</taxon>
        <taxon>Bacillati</taxon>
        <taxon>Bacillota</taxon>
        <taxon>Tissierellia</taxon>
        <taxon>Tissierellales</taxon>
        <taxon>Sporanaerobacteraceae</taxon>
        <taxon>Anaerosalibacter</taxon>
    </lineage>
</organism>
<feature type="binding site" evidence="7">
    <location>
        <position position="18"/>
    </location>
    <ligand>
        <name>NAD(+)</name>
        <dbReference type="ChEBI" id="CHEBI:57540"/>
    </ligand>
</feature>
<name>A0A9X2MGG8_9FIRM</name>
<feature type="binding site" evidence="7">
    <location>
        <position position="147"/>
    </location>
    <ligand>
        <name>NAD(+)</name>
        <dbReference type="ChEBI" id="CHEBI:57540"/>
    </ligand>
</feature>
<evidence type="ECO:0000259" key="11">
    <source>
        <dbReference type="Pfam" id="PF02866"/>
    </source>
</evidence>
<evidence type="ECO:0000256" key="2">
    <source>
        <dbReference type="ARBA" id="ARBA00006054"/>
    </source>
</evidence>
<dbReference type="InterPro" id="IPR022383">
    <property type="entry name" value="Lactate/malate_DH_C"/>
</dbReference>
<dbReference type="PRINTS" id="PR00086">
    <property type="entry name" value="LLDHDRGNASE"/>
</dbReference>
<gene>
    <name evidence="7" type="primary">ldh</name>
    <name evidence="12" type="ORF">NSA23_05470</name>
</gene>
<dbReference type="InterPro" id="IPR036291">
    <property type="entry name" value="NAD(P)-bd_dom_sf"/>
</dbReference>
<dbReference type="CDD" id="cd05292">
    <property type="entry name" value="LDH_2"/>
    <property type="match status" value="1"/>
</dbReference>
<dbReference type="GO" id="GO:0005737">
    <property type="term" value="C:cytoplasm"/>
    <property type="evidence" value="ECO:0007669"/>
    <property type="project" value="UniProtKB-SubCell"/>
</dbReference>
<evidence type="ECO:0000256" key="6">
    <source>
        <dbReference type="ARBA" id="ARBA00049258"/>
    </source>
</evidence>
<dbReference type="GO" id="GO:0006096">
    <property type="term" value="P:glycolytic process"/>
    <property type="evidence" value="ECO:0007669"/>
    <property type="project" value="UniProtKB-UniRule"/>
</dbReference>
<evidence type="ECO:0000256" key="1">
    <source>
        <dbReference type="ARBA" id="ARBA00004843"/>
    </source>
</evidence>
<dbReference type="InterPro" id="IPR001236">
    <property type="entry name" value="Lactate/malate_DH_N"/>
</dbReference>
<feature type="binding site" evidence="7">
    <location>
        <begin position="152"/>
        <end position="155"/>
    </location>
    <ligand>
        <name>substrate</name>
    </ligand>
</feature>
<comment type="catalytic activity">
    <reaction evidence="6 7">
        <text>(S)-lactate + NAD(+) = pyruvate + NADH + H(+)</text>
        <dbReference type="Rhea" id="RHEA:23444"/>
        <dbReference type="ChEBI" id="CHEBI:15361"/>
        <dbReference type="ChEBI" id="CHEBI:15378"/>
        <dbReference type="ChEBI" id="CHEBI:16651"/>
        <dbReference type="ChEBI" id="CHEBI:57540"/>
        <dbReference type="ChEBI" id="CHEBI:57945"/>
        <dbReference type="EC" id="1.1.1.27"/>
    </reaction>
</comment>
<dbReference type="NCBIfam" id="TIGR01771">
    <property type="entry name" value="L-LDH-NAD"/>
    <property type="match status" value="1"/>
</dbReference>
<feature type="binding site" evidence="7">
    <location>
        <begin position="83"/>
        <end position="84"/>
    </location>
    <ligand>
        <name>NAD(+)</name>
        <dbReference type="ChEBI" id="CHEBI:57540"/>
    </ligand>
</feature>
<dbReference type="OrthoDB" id="9802969at2"/>
<dbReference type="PIRSF" id="PIRSF000102">
    <property type="entry name" value="Lac_mal_DH"/>
    <property type="match status" value="1"/>
</dbReference>
<dbReference type="Pfam" id="PF00056">
    <property type="entry name" value="Ldh_1_N"/>
    <property type="match status" value="1"/>
</dbReference>
<comment type="subcellular location">
    <subcellularLocation>
        <location evidence="7">Cytoplasm</location>
    </subcellularLocation>
</comment>
<feature type="binding site" evidence="7">
    <location>
        <position position="86"/>
    </location>
    <ligand>
        <name>substrate</name>
    </ligand>
</feature>
<evidence type="ECO:0000256" key="5">
    <source>
        <dbReference type="ARBA" id="ARBA00023027"/>
    </source>
</evidence>
<feature type="binding site" evidence="9">
    <location>
        <position position="99"/>
    </location>
    <ligand>
        <name>NAD(+)</name>
        <dbReference type="ChEBI" id="CHEBI:57540"/>
    </ligand>
</feature>
<comment type="caution">
    <text evidence="7">Lacks conserved residue(s) required for the propagation of feature annotation.</text>
</comment>
<dbReference type="Gene3D" id="3.90.110.10">
    <property type="entry name" value="Lactate dehydrogenase/glycoside hydrolase, family 4, C-terminal"/>
    <property type="match status" value="1"/>
</dbReference>
<dbReference type="HAMAP" id="MF_00488">
    <property type="entry name" value="Lactate_dehydrog"/>
    <property type="match status" value="1"/>
</dbReference>
<feature type="active site" description="Proton acceptor" evidence="7 8">
    <location>
        <position position="179"/>
    </location>
</feature>
<dbReference type="InterPro" id="IPR001557">
    <property type="entry name" value="L-lactate/malate_DH"/>
</dbReference>
<feature type="binding site" evidence="7 9">
    <location>
        <position position="39"/>
    </location>
    <ligand>
        <name>NAD(+)</name>
        <dbReference type="ChEBI" id="CHEBI:57540"/>
    </ligand>
</feature>
<feature type="binding site" evidence="7 9">
    <location>
        <begin position="122"/>
        <end position="124"/>
    </location>
    <ligand>
        <name>NAD(+)</name>
        <dbReference type="ChEBI" id="CHEBI:57540"/>
    </ligand>
</feature>
<dbReference type="FunFam" id="3.40.50.720:FF:000018">
    <property type="entry name" value="Malate dehydrogenase"/>
    <property type="match status" value="1"/>
</dbReference>
<dbReference type="InterPro" id="IPR011304">
    <property type="entry name" value="L-lactate_DH"/>
</dbReference>
<comment type="subunit">
    <text evidence="7">Homotetramer.</text>
</comment>
<evidence type="ECO:0000256" key="4">
    <source>
        <dbReference type="ARBA" id="ARBA00023002"/>
    </source>
</evidence>
<feature type="binding site" evidence="7">
    <location>
        <position position="69"/>
    </location>
    <ligand>
        <name>NAD(+)</name>
        <dbReference type="ChEBI" id="CHEBI:57540"/>
    </ligand>
</feature>
<feature type="binding site" evidence="7">
    <location>
        <position position="234"/>
    </location>
    <ligand>
        <name>substrate</name>
    </ligand>
</feature>
<dbReference type="GO" id="GO:0004459">
    <property type="term" value="F:L-lactate dehydrogenase (NAD+) activity"/>
    <property type="evidence" value="ECO:0007669"/>
    <property type="project" value="UniProtKB-UniRule"/>
</dbReference>
<feature type="binding site" evidence="7">
    <location>
        <begin position="124"/>
        <end position="127"/>
    </location>
    <ligand>
        <name>substrate</name>
    </ligand>
</feature>
<dbReference type="Pfam" id="PF02866">
    <property type="entry name" value="Ldh_1_C"/>
    <property type="match status" value="1"/>
</dbReference>
<dbReference type="Gene3D" id="3.40.50.720">
    <property type="entry name" value="NAD(P)-binding Rossmann-like Domain"/>
    <property type="match status" value="1"/>
</dbReference>
<feature type="binding site" evidence="7">
    <location>
        <position position="44"/>
    </location>
    <ligand>
        <name>NAD(+)</name>
        <dbReference type="ChEBI" id="CHEBI:57540"/>
    </ligand>
</feature>
<dbReference type="NCBIfam" id="NF000824">
    <property type="entry name" value="PRK00066.1"/>
    <property type="match status" value="1"/>
</dbReference>
<comment type="pathway">
    <text evidence="1 7">Fermentation; pyruvate fermentation to lactate; (S)-lactate from pyruvate: step 1/1.</text>
</comment>
<feature type="binding site" evidence="7">
    <location>
        <position position="92"/>
    </location>
    <ligand>
        <name>substrate</name>
    </ligand>
</feature>
<dbReference type="EC" id="1.1.1.27" evidence="3 7"/>
<dbReference type="AlphaFoldDB" id="A0A9X2MGG8"/>
<keyword evidence="4 7" id="KW-0560">Oxidoreductase</keyword>
<feature type="domain" description="Lactate/malate dehydrogenase C-terminal" evidence="11">
    <location>
        <begin position="149"/>
        <end position="315"/>
    </location>
</feature>
<feature type="modified residue" description="Phosphotyrosine" evidence="7">
    <location>
        <position position="225"/>
    </location>
</feature>
<dbReference type="NCBIfam" id="NF004863">
    <property type="entry name" value="PRK06223.1"/>
    <property type="match status" value="1"/>
</dbReference>
<feature type="binding site" evidence="9">
    <location>
        <begin position="14"/>
        <end position="19"/>
    </location>
    <ligand>
        <name>NAD(+)</name>
        <dbReference type="ChEBI" id="CHEBI:57540"/>
    </ligand>
</feature>
<dbReference type="SUPFAM" id="SSF51735">
    <property type="entry name" value="NAD(P)-binding Rossmann-fold domains"/>
    <property type="match status" value="1"/>
</dbReference>
<dbReference type="SUPFAM" id="SSF56327">
    <property type="entry name" value="LDH C-terminal domain-like"/>
    <property type="match status" value="1"/>
</dbReference>
<sequence>MDNKKRGTKISIIGAGSVGATTGYALTMSGLVTDLVLVDVNKDKTEGEALDLSHGAAFIKPVNIKAGEYKDTQDSDIVIVTAGAAQKPGETRLELVSKNIKIFEGIIPKVVKYSPNSILLIVSNPVDILSYVAYGLSGFPKERVIGSGTVLDTSRLKYEIGKKLNVDARDVQTYIMGEHGDTEFVTWSLTNIKGIRIDDYTKELNYKYDEKFRTNIHENVKNAAYEVINRKGATFYAIALAVRRIVEAILRDEKSILPVSTLIQNYYGINNIYLGVPAIVGRNGIEKALKVSLSENEIKKFKLSANTLQEVLYKSVSQKKLKESYI</sequence>
<evidence type="ECO:0000256" key="7">
    <source>
        <dbReference type="HAMAP-Rule" id="MF_00488"/>
    </source>
</evidence>
<comment type="function">
    <text evidence="7">Catalyzes the conversion of lactate to pyruvate.</text>
</comment>
<evidence type="ECO:0000256" key="8">
    <source>
        <dbReference type="PIRSR" id="PIRSR000102-1"/>
    </source>
</evidence>
<dbReference type="GO" id="GO:0006089">
    <property type="term" value="P:lactate metabolic process"/>
    <property type="evidence" value="ECO:0007669"/>
    <property type="project" value="TreeGrafter"/>
</dbReference>
<dbReference type="EMBL" id="JANJZL010000003">
    <property type="protein sequence ID" value="MCR2043565.1"/>
    <property type="molecule type" value="Genomic_DNA"/>
</dbReference>
<comment type="caution">
    <text evidence="12">The sequence shown here is derived from an EMBL/GenBank/DDBJ whole genome shotgun (WGS) entry which is preliminary data.</text>
</comment>
<dbReference type="InterPro" id="IPR018177">
    <property type="entry name" value="L-lactate_DH_AS"/>
</dbReference>
<keyword evidence="7" id="KW-0963">Cytoplasm</keyword>
<accession>A0A9X2MGG8</accession>
<protein>
    <recommendedName>
        <fullName evidence="3 7">L-lactate dehydrogenase</fullName>
        <shortName evidence="7">L-LDH</shortName>
        <ecNumber evidence="3 7">1.1.1.27</ecNumber>
    </recommendedName>
</protein>
<evidence type="ECO:0000313" key="12">
    <source>
        <dbReference type="EMBL" id="MCR2043565.1"/>
    </source>
</evidence>
<keyword evidence="5 7" id="KW-0520">NAD</keyword>
<dbReference type="PANTHER" id="PTHR43128:SF16">
    <property type="entry name" value="L-LACTATE DEHYDROGENASE"/>
    <property type="match status" value="1"/>
</dbReference>
<dbReference type="PANTHER" id="PTHR43128">
    <property type="entry name" value="L-2-HYDROXYCARBOXYLATE DEHYDROGENASE (NAD(P)(+))"/>
    <property type="match status" value="1"/>
</dbReference>
<keyword evidence="7" id="KW-0597">Phosphoprotein</keyword>
<dbReference type="InterPro" id="IPR015955">
    <property type="entry name" value="Lactate_DH/Glyco_Ohase_4_C"/>
</dbReference>
<dbReference type="Proteomes" id="UP001142078">
    <property type="component" value="Unassembled WGS sequence"/>
</dbReference>
<evidence type="ECO:0000256" key="9">
    <source>
        <dbReference type="PIRSR" id="PIRSR000102-3"/>
    </source>
</evidence>
<evidence type="ECO:0000313" key="13">
    <source>
        <dbReference type="Proteomes" id="UP001142078"/>
    </source>
</evidence>
<evidence type="ECO:0000256" key="3">
    <source>
        <dbReference type="ARBA" id="ARBA00012967"/>
    </source>
</evidence>
<evidence type="ECO:0000259" key="10">
    <source>
        <dbReference type="Pfam" id="PF00056"/>
    </source>
</evidence>
<dbReference type="PROSITE" id="PS00064">
    <property type="entry name" value="L_LDH"/>
    <property type="match status" value="1"/>
</dbReference>
<keyword evidence="13" id="KW-1185">Reference proteome</keyword>
<comment type="similarity">
    <text evidence="2 7">Belongs to the LDH/MDH superfamily. LDH family.</text>
</comment>